<accession>A0A806TXM6</accession>
<reference evidence="1 2" key="1">
    <citation type="submission" date="2015-01" db="EMBL/GenBank/DDBJ databases">
        <title>Genome sequence of bacillus megaterium Q3.</title>
        <authorList>
            <person name="Wang Y."/>
            <person name="Luo K."/>
            <person name="Bai L."/>
            <person name="Luo F."/>
        </authorList>
    </citation>
    <scope>NUCLEOTIDE SEQUENCE [LARGE SCALE GENOMIC DNA]</scope>
    <source>
        <strain evidence="1 2">Q3</strain>
    </source>
</reference>
<dbReference type="AlphaFoldDB" id="A0A806TXM6"/>
<protein>
    <submittedName>
        <fullName evidence="1">Uncharacterized protein</fullName>
    </submittedName>
</protein>
<dbReference type="EMBL" id="CP010586">
    <property type="protein sequence ID" value="AKP76106.1"/>
    <property type="molecule type" value="Genomic_DNA"/>
</dbReference>
<dbReference type="Proteomes" id="UP000036410">
    <property type="component" value="Chromosome"/>
</dbReference>
<organism evidence="1 2">
    <name type="scientific">Priestia megaterium Q3</name>
    <dbReference type="NCBI Taxonomy" id="1452722"/>
    <lineage>
        <taxon>Bacteria</taxon>
        <taxon>Bacillati</taxon>
        <taxon>Bacillota</taxon>
        <taxon>Bacilli</taxon>
        <taxon>Bacillales</taxon>
        <taxon>Bacillaceae</taxon>
        <taxon>Priestia</taxon>
    </lineage>
</organism>
<dbReference type="RefSeq" id="WP_049163347.1">
    <property type="nucleotide sequence ID" value="NZ_CP010586.1"/>
</dbReference>
<evidence type="ECO:0000313" key="2">
    <source>
        <dbReference type="Proteomes" id="UP000036410"/>
    </source>
</evidence>
<proteinExistence type="predicted"/>
<sequence>MKILINYANEKYKKTQRFNSWTGKYIGGFDKVCSFGPEDIEKSFYDKHHEILKHERGNGLWLWKPYFILKVMEEAKEGDVIFYCDSGSFFMKKIDPLIDTIMSSEKKIWVSNIPLLEISFTKPSCFTLMECDTDYYKYTNQIQATFFLAVNNSQNRSFVKEWLRLCSEYKLLSPESGHLDKNVSIREFIAHREDQSILSLLCKKEGILPHLDPTQRGKYPEWYKNNEYEFLIPAHEDEYSPIIFLHKTSNVDVVSCIRQYMVCLKRKYKKNL</sequence>
<evidence type="ECO:0000313" key="1">
    <source>
        <dbReference type="EMBL" id="AKP76106.1"/>
    </source>
</evidence>
<gene>
    <name evidence="1" type="ORF">AS52_01141</name>
</gene>
<name>A0A806TXM6_PRIMG</name>